<dbReference type="HOGENOM" id="CLU_108934_0_0_6"/>
<gene>
    <name evidence="1" type="ordered locus">ABO_0783</name>
</gene>
<keyword evidence="2" id="KW-1185">Reference proteome</keyword>
<dbReference type="KEGG" id="abo:ABO_0783"/>
<organism evidence="1 2">
    <name type="scientific">Alcanivorax borkumensis (strain ATCC 700651 / DSM 11573 / NCIMB 13689 / SK2)</name>
    <dbReference type="NCBI Taxonomy" id="393595"/>
    <lineage>
        <taxon>Bacteria</taxon>
        <taxon>Pseudomonadati</taxon>
        <taxon>Pseudomonadota</taxon>
        <taxon>Gammaproteobacteria</taxon>
        <taxon>Oceanospirillales</taxon>
        <taxon>Alcanivoracaceae</taxon>
        <taxon>Alcanivorax</taxon>
    </lineage>
</organism>
<proteinExistence type="predicted"/>
<dbReference type="Proteomes" id="UP000008871">
    <property type="component" value="Chromosome"/>
</dbReference>
<name>Q0VRG7_ALCBS</name>
<evidence type="ECO:0000313" key="1">
    <source>
        <dbReference type="EMBL" id="CAL16231.1"/>
    </source>
</evidence>
<protein>
    <submittedName>
        <fullName evidence="1">Uncharacterized protein</fullName>
    </submittedName>
</protein>
<dbReference type="eggNOG" id="ENOG5032XUX">
    <property type="taxonomic scope" value="Bacteria"/>
</dbReference>
<sequence>MVGVGGSNPLVPTRFRRRACRSNYCDKPFFVFASPVSQSVEYAFLKHEYGCMHNADYLGATSPTLILYLPHRPNEMTLDVAALLAANSNHWRKIVTLLAKVACPVESDWRHFRDEVLFRETALCFMPELVQAPCWHWIGGKENLSRFTSLQHNAQHLQAVPGVAIDPQKRLLLTPYPDYRQLSNALVERVRGSLEELRFYHRNDV</sequence>
<accession>Q0VRG7</accession>
<dbReference type="EMBL" id="AM286690">
    <property type="protein sequence ID" value="CAL16231.1"/>
    <property type="molecule type" value="Genomic_DNA"/>
</dbReference>
<dbReference type="Pfam" id="PF22098">
    <property type="entry name" value="DUF6942"/>
    <property type="match status" value="1"/>
</dbReference>
<reference evidence="1 2" key="1">
    <citation type="journal article" date="2006" name="Nat. Biotechnol.">
        <title>Genome sequence of the ubiquitous hydrocarbon-degrading marine bacterium Alcanivorax borkumensis.</title>
        <authorList>
            <person name="Schneiker S."/>
            <person name="Martins dos Santos V.A.P."/>
            <person name="Bartels D."/>
            <person name="Bekel T."/>
            <person name="Brecht M."/>
            <person name="Buhrmester J."/>
            <person name="Chernikova T.N."/>
            <person name="Denaro R."/>
            <person name="Ferrer M."/>
            <person name="Gertler C."/>
            <person name="Goesmann A."/>
            <person name="Golyshina O.V."/>
            <person name="Kaminski F."/>
            <person name="Khachane A.N."/>
            <person name="Lang S."/>
            <person name="Linke B."/>
            <person name="McHardy A.C."/>
            <person name="Meyer F."/>
            <person name="Nechitaylo T."/>
            <person name="Puehler A."/>
            <person name="Regenhardt D."/>
            <person name="Rupp O."/>
            <person name="Sabirova J.S."/>
            <person name="Selbitschka W."/>
            <person name="Yakimov M.M."/>
            <person name="Timmis K.N."/>
            <person name="Vorhoelter F.-J."/>
            <person name="Weidner S."/>
            <person name="Kaiser O."/>
            <person name="Golyshin P.N."/>
        </authorList>
    </citation>
    <scope>NUCLEOTIDE SEQUENCE [LARGE SCALE GENOMIC DNA]</scope>
    <source>
        <strain evidence="2">ATCC 700651 / DSM 11573 / NCIMB 13689 / SK2</strain>
    </source>
</reference>
<evidence type="ECO:0000313" key="2">
    <source>
        <dbReference type="Proteomes" id="UP000008871"/>
    </source>
</evidence>
<dbReference type="AlphaFoldDB" id="Q0VRG7"/>
<dbReference type="InterPro" id="IPR054222">
    <property type="entry name" value="DUF6942"/>
</dbReference>